<name>A0ABW4VY93_9BACI</name>
<accession>A0ABW4VY93</accession>
<gene>
    <name evidence="9" type="ORF">ACFSJF_09760</name>
</gene>
<dbReference type="EMBL" id="JBHUHQ010000015">
    <property type="protein sequence ID" value="MFD2044552.1"/>
    <property type="molecule type" value="Genomic_DNA"/>
</dbReference>
<dbReference type="PROSITE" id="PS50043">
    <property type="entry name" value="HTH_LUXR_2"/>
    <property type="match status" value="1"/>
</dbReference>
<dbReference type="CDD" id="cd06170">
    <property type="entry name" value="LuxR_C_like"/>
    <property type="match status" value="1"/>
</dbReference>
<dbReference type="Pfam" id="PF00196">
    <property type="entry name" value="GerE"/>
    <property type="match status" value="1"/>
</dbReference>
<keyword evidence="5" id="KW-0804">Transcription</keyword>
<dbReference type="InterPro" id="IPR039420">
    <property type="entry name" value="WalR-like"/>
</dbReference>
<comment type="caution">
    <text evidence="9">The sequence shown here is derived from an EMBL/GenBank/DDBJ whole genome shotgun (WGS) entry which is preliminary data.</text>
</comment>
<evidence type="ECO:0000256" key="6">
    <source>
        <dbReference type="PROSITE-ProRule" id="PRU00169"/>
    </source>
</evidence>
<feature type="domain" description="Response regulatory" evidence="8">
    <location>
        <begin position="3"/>
        <end position="118"/>
    </location>
</feature>
<evidence type="ECO:0000256" key="5">
    <source>
        <dbReference type="ARBA" id="ARBA00023163"/>
    </source>
</evidence>
<evidence type="ECO:0000256" key="1">
    <source>
        <dbReference type="ARBA" id="ARBA00004496"/>
    </source>
</evidence>
<reference evidence="10" key="1">
    <citation type="journal article" date="2019" name="Int. J. Syst. Evol. Microbiol.">
        <title>The Global Catalogue of Microorganisms (GCM) 10K type strain sequencing project: providing services to taxonomists for standard genome sequencing and annotation.</title>
        <authorList>
            <consortium name="The Broad Institute Genomics Platform"/>
            <consortium name="The Broad Institute Genome Sequencing Center for Infectious Disease"/>
            <person name="Wu L."/>
            <person name="Ma J."/>
        </authorList>
    </citation>
    <scope>NUCLEOTIDE SEQUENCE [LARGE SCALE GENOMIC DNA]</scope>
    <source>
        <strain evidence="10">R28</strain>
    </source>
</reference>
<evidence type="ECO:0000313" key="9">
    <source>
        <dbReference type="EMBL" id="MFD2044552.1"/>
    </source>
</evidence>
<dbReference type="Pfam" id="PF00072">
    <property type="entry name" value="Response_reg"/>
    <property type="match status" value="1"/>
</dbReference>
<keyword evidence="10" id="KW-1185">Reference proteome</keyword>
<dbReference type="SMART" id="SM00421">
    <property type="entry name" value="HTH_LUXR"/>
    <property type="match status" value="1"/>
</dbReference>
<feature type="domain" description="HTH luxR-type" evidence="7">
    <location>
        <begin position="151"/>
        <end position="216"/>
    </location>
</feature>
<organism evidence="9 10">
    <name type="scientific">Ornithinibacillus salinisoli</name>
    <dbReference type="NCBI Taxonomy" id="1848459"/>
    <lineage>
        <taxon>Bacteria</taxon>
        <taxon>Bacillati</taxon>
        <taxon>Bacillota</taxon>
        <taxon>Bacilli</taxon>
        <taxon>Bacillales</taxon>
        <taxon>Bacillaceae</taxon>
        <taxon>Ornithinibacillus</taxon>
    </lineage>
</organism>
<dbReference type="InterPro" id="IPR000792">
    <property type="entry name" value="Tscrpt_reg_LuxR_C"/>
</dbReference>
<keyword evidence="4" id="KW-0238">DNA-binding</keyword>
<dbReference type="Proteomes" id="UP001597383">
    <property type="component" value="Unassembled WGS sequence"/>
</dbReference>
<dbReference type="InterPro" id="IPR001789">
    <property type="entry name" value="Sig_transdc_resp-reg_receiver"/>
</dbReference>
<evidence type="ECO:0000259" key="7">
    <source>
        <dbReference type="PROSITE" id="PS50043"/>
    </source>
</evidence>
<dbReference type="PROSITE" id="PS50110">
    <property type="entry name" value="RESPONSE_REGULATORY"/>
    <property type="match status" value="1"/>
</dbReference>
<feature type="modified residue" description="4-aspartylphosphate" evidence="6">
    <location>
        <position position="54"/>
    </location>
</feature>
<evidence type="ECO:0000256" key="2">
    <source>
        <dbReference type="ARBA" id="ARBA00022553"/>
    </source>
</evidence>
<evidence type="ECO:0000313" key="10">
    <source>
        <dbReference type="Proteomes" id="UP001597383"/>
    </source>
</evidence>
<evidence type="ECO:0000259" key="8">
    <source>
        <dbReference type="PROSITE" id="PS50110"/>
    </source>
</evidence>
<keyword evidence="2 6" id="KW-0597">Phosphoprotein</keyword>
<keyword evidence="3" id="KW-0805">Transcription regulation</keyword>
<dbReference type="InterPro" id="IPR058245">
    <property type="entry name" value="NreC/VraR/RcsB-like_REC"/>
</dbReference>
<dbReference type="InterPro" id="IPR016032">
    <property type="entry name" value="Sig_transdc_resp-reg_C-effctor"/>
</dbReference>
<dbReference type="RefSeq" id="WP_377556218.1">
    <property type="nucleotide sequence ID" value="NZ_JBHUHQ010000015.1"/>
</dbReference>
<dbReference type="Gene3D" id="3.40.50.2300">
    <property type="match status" value="1"/>
</dbReference>
<protein>
    <submittedName>
        <fullName evidence="9">Response regulator</fullName>
    </submittedName>
</protein>
<proteinExistence type="predicted"/>
<dbReference type="SUPFAM" id="SSF52172">
    <property type="entry name" value="CheY-like"/>
    <property type="match status" value="1"/>
</dbReference>
<dbReference type="SUPFAM" id="SSF46894">
    <property type="entry name" value="C-terminal effector domain of the bipartite response regulators"/>
    <property type="match status" value="1"/>
</dbReference>
<dbReference type="CDD" id="cd17535">
    <property type="entry name" value="REC_NarL-like"/>
    <property type="match status" value="1"/>
</dbReference>
<dbReference type="SMART" id="SM00448">
    <property type="entry name" value="REC"/>
    <property type="match status" value="1"/>
</dbReference>
<dbReference type="InterPro" id="IPR011006">
    <property type="entry name" value="CheY-like_superfamily"/>
</dbReference>
<comment type="subcellular location">
    <subcellularLocation>
        <location evidence="1">Cytoplasm</location>
    </subcellularLocation>
</comment>
<evidence type="ECO:0000256" key="3">
    <source>
        <dbReference type="ARBA" id="ARBA00023015"/>
    </source>
</evidence>
<evidence type="ECO:0000256" key="4">
    <source>
        <dbReference type="ARBA" id="ARBA00023125"/>
    </source>
</evidence>
<dbReference type="PANTHER" id="PTHR43214">
    <property type="entry name" value="TWO-COMPONENT RESPONSE REGULATOR"/>
    <property type="match status" value="1"/>
</dbReference>
<sequence length="218" mass="24807">MIKVLLVEEQRLFRNGVQALIDQESDMEVVGMAKDGDEGIKLVTKLNPDVVLMDIHLPDLDGIRAATHMKSMNDDVKVVFLTSYTEKDLIIRGVSIAEGFLLKELHPKELYRAIRDAYQGQNVLSGEVAAILVDSIRELTMNTKQVLAIRLENRGIRLTSRELEIAKLFMEGKTNKQIARHIHLSEGTIKNYISDLYMKLNINNRQKAIMYLNNLVDM</sequence>
<dbReference type="PRINTS" id="PR00038">
    <property type="entry name" value="HTHLUXR"/>
</dbReference>